<dbReference type="KEGG" id="cao:Celal_1421"/>
<proteinExistence type="predicted"/>
<dbReference type="SUPFAM" id="SSF89946">
    <property type="entry name" value="Hypothetical protein VC0424"/>
    <property type="match status" value="1"/>
</dbReference>
<organism evidence="3 4">
    <name type="scientific">Cellulophaga algicola (strain DSM 14237 / IC166 / ACAM 630)</name>
    <dbReference type="NCBI Taxonomy" id="688270"/>
    <lineage>
        <taxon>Bacteria</taxon>
        <taxon>Pseudomonadati</taxon>
        <taxon>Bacteroidota</taxon>
        <taxon>Flavobacteriia</taxon>
        <taxon>Flavobacteriales</taxon>
        <taxon>Flavobacteriaceae</taxon>
        <taxon>Cellulophaga</taxon>
    </lineage>
</organism>
<protein>
    <recommendedName>
        <fullName evidence="5">DUF695 domain-containing protein</fullName>
    </recommendedName>
</protein>
<keyword evidence="4" id="KW-1185">Reference proteome</keyword>
<name>E6X9I4_CELAD</name>
<evidence type="ECO:0000313" key="3">
    <source>
        <dbReference type="EMBL" id="ADV48734.1"/>
    </source>
</evidence>
<feature type="domain" description="Regulator of ribonuclease activity B" evidence="2">
    <location>
        <begin position="161"/>
        <end position="259"/>
    </location>
</feature>
<dbReference type="OrthoDB" id="7839302at2"/>
<dbReference type="Proteomes" id="UP000008634">
    <property type="component" value="Chromosome"/>
</dbReference>
<accession>E6X9I4</accession>
<dbReference type="Gene3D" id="3.30.70.970">
    <property type="entry name" value="RraB-like"/>
    <property type="match status" value="1"/>
</dbReference>
<dbReference type="Pfam" id="PF06877">
    <property type="entry name" value="RraB"/>
    <property type="match status" value="1"/>
</dbReference>
<dbReference type="HOGENOM" id="CLU_076591_1_0_10"/>
<dbReference type="InterPro" id="IPR009671">
    <property type="entry name" value="RraB_dom"/>
</dbReference>
<evidence type="ECO:0000259" key="2">
    <source>
        <dbReference type="Pfam" id="PF06877"/>
    </source>
</evidence>
<evidence type="ECO:0000259" key="1">
    <source>
        <dbReference type="Pfam" id="PF05117"/>
    </source>
</evidence>
<dbReference type="InterPro" id="IPR016097">
    <property type="entry name" value="DUF695"/>
</dbReference>
<dbReference type="RefSeq" id="WP_013550216.1">
    <property type="nucleotide sequence ID" value="NC_014934.1"/>
</dbReference>
<dbReference type="Pfam" id="PF05117">
    <property type="entry name" value="DUF695"/>
    <property type="match status" value="1"/>
</dbReference>
<dbReference type="EMBL" id="CP002453">
    <property type="protein sequence ID" value="ADV48734.1"/>
    <property type="molecule type" value="Genomic_DNA"/>
</dbReference>
<sequence>MFKKFFNKKKEEQPLEIKHDWASYFCRVEDKPASIRLNLALHDCAPIQNYKHRIWFSIKLLNPDENGFTTREEFPVICTIEDAIAEALEKIGAIFVGALKTNGTFDMYSYSKNVENLDEVIHGVMKNYSDYNYATDTKEDTQWDTYFNFLYPGAYEYQTILNQKVLINLHKQGDNPEIEREIDHWLYFETEKDRDTFILKSETLGYKMLSKQTMKEGDHLYQLNISKVSDANSATINANVWELISLAKENNGSYDGWGCPIAG</sequence>
<gene>
    <name evidence="3" type="ordered locus">Celal_1421</name>
</gene>
<dbReference type="AlphaFoldDB" id="E6X9I4"/>
<evidence type="ECO:0000313" key="4">
    <source>
        <dbReference type="Proteomes" id="UP000008634"/>
    </source>
</evidence>
<dbReference type="eggNOG" id="COG3076">
    <property type="taxonomic scope" value="Bacteria"/>
</dbReference>
<dbReference type="STRING" id="688270.Celal_1421"/>
<reference evidence="3 4" key="1">
    <citation type="journal article" date="2010" name="Stand. Genomic Sci.">
        <title>Complete genome sequence of Cellulophaga algicola type strain (IC166).</title>
        <authorList>
            <person name="Abt B."/>
            <person name="Lu M."/>
            <person name="Misra M."/>
            <person name="Han C."/>
            <person name="Nolan M."/>
            <person name="Lucas S."/>
            <person name="Hammon N."/>
            <person name="Deshpande S."/>
            <person name="Cheng J.F."/>
            <person name="Tapia R."/>
            <person name="Goodwin L."/>
            <person name="Pitluck S."/>
            <person name="Liolios K."/>
            <person name="Pagani I."/>
            <person name="Ivanova N."/>
            <person name="Mavromatis K."/>
            <person name="Ovchinikova G."/>
            <person name="Pati A."/>
            <person name="Chen A."/>
            <person name="Palaniappan K."/>
            <person name="Land M."/>
            <person name="Hauser L."/>
            <person name="Chang Y.J."/>
            <person name="Jeffries C.D."/>
            <person name="Detter J.C."/>
            <person name="Brambilla E."/>
            <person name="Rohde M."/>
            <person name="Tindall B.J."/>
            <person name="Goker M."/>
            <person name="Woyke T."/>
            <person name="Bristow J."/>
            <person name="Eisen J.A."/>
            <person name="Markowitz V."/>
            <person name="Hugenholtz P."/>
            <person name="Kyrpides N.C."/>
            <person name="Klenk H.P."/>
            <person name="Lapidus A."/>
        </authorList>
    </citation>
    <scope>NUCLEOTIDE SEQUENCE [LARGE SCALE GENOMIC DNA]</scope>
    <source>
        <strain evidence="4">DSM 14237 / IC166 / ACAM 630</strain>
    </source>
</reference>
<feature type="domain" description="DUF695" evidence="1">
    <location>
        <begin position="20"/>
        <end position="151"/>
    </location>
</feature>
<dbReference type="InterPro" id="IPR036701">
    <property type="entry name" value="RraB-like_sf"/>
</dbReference>
<evidence type="ECO:0008006" key="5">
    <source>
        <dbReference type="Google" id="ProtNLM"/>
    </source>
</evidence>